<keyword evidence="4" id="KW-0548">Nucleotidyltransferase</keyword>
<dbReference type="PANTHER" id="PTHR33571:SF19">
    <property type="entry name" value="PROTEIN ADENYLYLTRANSFERASE MJ0128-RELATED"/>
    <property type="match status" value="1"/>
</dbReference>
<comment type="cofactor">
    <cofactor evidence="1">
        <name>Mg(2+)</name>
        <dbReference type="ChEBI" id="CHEBI:18420"/>
    </cofactor>
</comment>
<evidence type="ECO:0000256" key="6">
    <source>
        <dbReference type="ARBA" id="ARBA00022741"/>
    </source>
</evidence>
<evidence type="ECO:0000256" key="8">
    <source>
        <dbReference type="ARBA" id="ARBA00022842"/>
    </source>
</evidence>
<accession>A0A1F5VXF9</accession>
<keyword evidence="6" id="KW-0547">Nucleotide-binding</keyword>
<proteinExistence type="inferred from homology"/>
<feature type="domain" description="Polymerase nucleotidyl transferase" evidence="10">
    <location>
        <begin position="12"/>
        <end position="97"/>
    </location>
</feature>
<sequence>MNLAYAKKILLQHKEELEKKFHIIEIGIFGSYVRGEQKKKSDLDVLVEFVEDSHISLLEYIRLQNLLSDILGVKVDLVEKKCLKPHIGKRILEEVIYL</sequence>
<protein>
    <submittedName>
        <fullName evidence="11">Nucleotidyltransferase</fullName>
    </submittedName>
</protein>
<evidence type="ECO:0000256" key="3">
    <source>
        <dbReference type="ARBA" id="ARBA00022679"/>
    </source>
</evidence>
<dbReference type="GO" id="GO:0016779">
    <property type="term" value="F:nucleotidyltransferase activity"/>
    <property type="evidence" value="ECO:0007669"/>
    <property type="project" value="UniProtKB-KW"/>
</dbReference>
<evidence type="ECO:0000256" key="9">
    <source>
        <dbReference type="ARBA" id="ARBA00038276"/>
    </source>
</evidence>
<evidence type="ECO:0000256" key="4">
    <source>
        <dbReference type="ARBA" id="ARBA00022695"/>
    </source>
</evidence>
<name>A0A1F5VXF9_9BACT</name>
<comment type="similarity">
    <text evidence="9">Belongs to the MntA antitoxin family.</text>
</comment>
<dbReference type="Proteomes" id="UP000178943">
    <property type="component" value="Unassembled WGS sequence"/>
</dbReference>
<evidence type="ECO:0000256" key="1">
    <source>
        <dbReference type="ARBA" id="ARBA00001946"/>
    </source>
</evidence>
<dbReference type="GO" id="GO:0046872">
    <property type="term" value="F:metal ion binding"/>
    <property type="evidence" value="ECO:0007669"/>
    <property type="project" value="UniProtKB-KW"/>
</dbReference>
<gene>
    <name evidence="11" type="ORF">A2Y62_20405</name>
</gene>
<dbReference type="STRING" id="1817863.A2Y62_20405"/>
<comment type="caution">
    <text evidence="11">The sequence shown here is derived from an EMBL/GenBank/DDBJ whole genome shotgun (WGS) entry which is preliminary data.</text>
</comment>
<dbReference type="EMBL" id="MFGW01000033">
    <property type="protein sequence ID" value="OGF68005.1"/>
    <property type="molecule type" value="Genomic_DNA"/>
</dbReference>
<dbReference type="AlphaFoldDB" id="A0A1F5VXF9"/>
<dbReference type="InterPro" id="IPR052038">
    <property type="entry name" value="Type-VII_TA_antitoxin"/>
</dbReference>
<dbReference type="SUPFAM" id="SSF81301">
    <property type="entry name" value="Nucleotidyltransferase"/>
    <property type="match status" value="1"/>
</dbReference>
<evidence type="ECO:0000313" key="11">
    <source>
        <dbReference type="EMBL" id="OGF68005.1"/>
    </source>
</evidence>
<reference evidence="11 12" key="1">
    <citation type="journal article" date="2016" name="Nat. Commun.">
        <title>Thousands of microbial genomes shed light on interconnected biogeochemical processes in an aquifer system.</title>
        <authorList>
            <person name="Anantharaman K."/>
            <person name="Brown C.T."/>
            <person name="Hug L.A."/>
            <person name="Sharon I."/>
            <person name="Castelle C.J."/>
            <person name="Probst A.J."/>
            <person name="Thomas B.C."/>
            <person name="Singh A."/>
            <person name="Wilkins M.J."/>
            <person name="Karaoz U."/>
            <person name="Brodie E.L."/>
            <person name="Williams K.H."/>
            <person name="Hubbard S.S."/>
            <person name="Banfield J.F."/>
        </authorList>
    </citation>
    <scope>NUCLEOTIDE SEQUENCE [LARGE SCALE GENOMIC DNA]</scope>
</reference>
<keyword evidence="2" id="KW-1277">Toxin-antitoxin system</keyword>
<keyword evidence="7" id="KW-0067">ATP-binding</keyword>
<dbReference type="InterPro" id="IPR002934">
    <property type="entry name" value="Polymerase_NTP_transf_dom"/>
</dbReference>
<dbReference type="CDD" id="cd05403">
    <property type="entry name" value="NT_KNTase_like"/>
    <property type="match status" value="1"/>
</dbReference>
<evidence type="ECO:0000256" key="2">
    <source>
        <dbReference type="ARBA" id="ARBA00022649"/>
    </source>
</evidence>
<dbReference type="Gene3D" id="3.30.460.10">
    <property type="entry name" value="Beta Polymerase, domain 2"/>
    <property type="match status" value="1"/>
</dbReference>
<dbReference type="InterPro" id="IPR043519">
    <property type="entry name" value="NT_sf"/>
</dbReference>
<evidence type="ECO:0000256" key="7">
    <source>
        <dbReference type="ARBA" id="ARBA00022840"/>
    </source>
</evidence>
<organism evidence="11 12">
    <name type="scientific">Candidatus Fischerbacteria bacterium RBG_13_37_8</name>
    <dbReference type="NCBI Taxonomy" id="1817863"/>
    <lineage>
        <taxon>Bacteria</taxon>
        <taxon>Candidatus Fischeribacteriota</taxon>
    </lineage>
</organism>
<keyword evidence="3 11" id="KW-0808">Transferase</keyword>
<keyword evidence="8" id="KW-0460">Magnesium</keyword>
<evidence type="ECO:0000256" key="5">
    <source>
        <dbReference type="ARBA" id="ARBA00022723"/>
    </source>
</evidence>
<evidence type="ECO:0000313" key="12">
    <source>
        <dbReference type="Proteomes" id="UP000178943"/>
    </source>
</evidence>
<dbReference type="Pfam" id="PF01909">
    <property type="entry name" value="NTP_transf_2"/>
    <property type="match status" value="1"/>
</dbReference>
<dbReference type="PANTHER" id="PTHR33571">
    <property type="entry name" value="SSL8005 PROTEIN"/>
    <property type="match status" value="1"/>
</dbReference>
<evidence type="ECO:0000259" key="10">
    <source>
        <dbReference type="Pfam" id="PF01909"/>
    </source>
</evidence>
<keyword evidence="5" id="KW-0479">Metal-binding</keyword>
<dbReference type="GO" id="GO:0005524">
    <property type="term" value="F:ATP binding"/>
    <property type="evidence" value="ECO:0007669"/>
    <property type="project" value="UniProtKB-KW"/>
</dbReference>